<evidence type="ECO:0000313" key="2">
    <source>
        <dbReference type="EMBL" id="CAO89645.1"/>
    </source>
</evidence>
<evidence type="ECO:0000256" key="1">
    <source>
        <dbReference type="SAM" id="MobiDB-lite"/>
    </source>
</evidence>
<proteinExistence type="predicted"/>
<dbReference type="AlphaFoldDB" id="A8YES4"/>
<organism evidence="2">
    <name type="scientific">Microcystis aeruginosa (strain PCC 7806)</name>
    <dbReference type="NCBI Taxonomy" id="267872"/>
    <lineage>
        <taxon>Bacteria</taxon>
        <taxon>Bacillati</taxon>
        <taxon>Cyanobacteriota</taxon>
        <taxon>Cyanophyceae</taxon>
        <taxon>Oscillatoriophycideae</taxon>
        <taxon>Chroococcales</taxon>
        <taxon>Microcystaceae</taxon>
        <taxon>Microcystis</taxon>
    </lineage>
</organism>
<sequence>MGKWGNGEAVSSPYHPKTPSPQNPITLSPYLLLPPADRLLDNLKKNVTKCEV</sequence>
<name>A8YES4_MICA7</name>
<accession>A8YES4</accession>
<gene>
    <name evidence="2" type="ORF">IPF_6306</name>
</gene>
<reference evidence="2" key="1">
    <citation type="submission" date="2007-08" db="EMBL/GenBank/DDBJ databases">
        <authorList>
            <person name="Frangeul L."/>
        </authorList>
    </citation>
    <scope>NUCLEOTIDE SEQUENCE</scope>
    <source>
        <strain evidence="2">PCC 7806</strain>
    </source>
</reference>
<protein>
    <submittedName>
        <fullName evidence="2">Uncharacterized protein</fullName>
    </submittedName>
</protein>
<dbReference type="EMBL" id="AM778930">
    <property type="protein sequence ID" value="CAO89645.1"/>
    <property type="molecule type" value="Genomic_DNA"/>
</dbReference>
<feature type="region of interest" description="Disordered" evidence="1">
    <location>
        <begin position="1"/>
        <end position="28"/>
    </location>
</feature>